<dbReference type="GO" id="GO:0005829">
    <property type="term" value="C:cytosol"/>
    <property type="evidence" value="ECO:0007669"/>
    <property type="project" value="TreeGrafter"/>
</dbReference>
<evidence type="ECO:0000256" key="4">
    <source>
        <dbReference type="ARBA" id="ARBA00012086"/>
    </source>
</evidence>
<sequence>MTDFGKLLTASITPFDSNGVINTDTFWRLCRKLVHDKSDGLVLTGTTGESPNLTIKDREIIYTTALDSVGDKASIVAGTGTYSTSETIEITKMADSIGVHGIMIVTPYYSKPSQRGILKHFEEVSKVTDLPIMAYNIPGRTSTLIELETLVSLADDIGIHSIKDAVGNSDFSKKELEALHDKVDIYSGNDNETLDFMKNGGKGVVSVASHIVGNEIYEMMESVQNNDIKKAETIDNDLGELFKALFEEPSPGPIKKILSESWEDVGEPLLPITDISTELANKIRGFYSKIKEK</sequence>
<dbReference type="PROSITE" id="PS00666">
    <property type="entry name" value="DHDPS_2"/>
    <property type="match status" value="1"/>
</dbReference>
<keyword evidence="5 12" id="KW-0963">Cytoplasm</keyword>
<evidence type="ECO:0000256" key="9">
    <source>
        <dbReference type="ARBA" id="ARBA00023239"/>
    </source>
</evidence>
<dbReference type="HAMAP" id="MF_00418">
    <property type="entry name" value="DapA"/>
    <property type="match status" value="1"/>
</dbReference>
<evidence type="ECO:0000256" key="15">
    <source>
        <dbReference type="PIRSR" id="PIRSR001365-2"/>
    </source>
</evidence>
<feature type="active site" description="Schiff-base intermediate with substrate" evidence="12 14">
    <location>
        <position position="163"/>
    </location>
</feature>
<protein>
    <recommendedName>
        <fullName evidence="4 12">4-hydroxy-tetrahydrodipicolinate synthase</fullName>
        <shortName evidence="12">HTPA synthase</shortName>
        <ecNumber evidence="4 12">4.3.3.7</ecNumber>
    </recommendedName>
</protein>
<dbReference type="UniPathway" id="UPA00034">
    <property type="reaction ID" value="UER00017"/>
</dbReference>
<dbReference type="InterPro" id="IPR013785">
    <property type="entry name" value="Aldolase_TIM"/>
</dbReference>
<dbReference type="PRINTS" id="PR00146">
    <property type="entry name" value="DHPICSNTHASE"/>
</dbReference>
<dbReference type="EMBL" id="KC811119">
    <property type="protein sequence ID" value="AGQ19014.1"/>
    <property type="molecule type" value="Genomic_DNA"/>
</dbReference>
<keyword evidence="6 12" id="KW-0028">Amino-acid biosynthesis</keyword>
<feature type="active site" description="Proton donor/acceptor" evidence="12 14">
    <location>
        <position position="135"/>
    </location>
</feature>
<dbReference type="InterPro" id="IPR020625">
    <property type="entry name" value="Schiff_base-form_aldolases_AS"/>
</dbReference>
<dbReference type="GO" id="GO:0019877">
    <property type="term" value="P:diaminopimelate biosynthetic process"/>
    <property type="evidence" value="ECO:0007669"/>
    <property type="project" value="UniProtKB-UniRule"/>
</dbReference>
<comment type="function">
    <text evidence="1 12">Catalyzes the condensation of (S)-aspartate-beta-semialdehyde [(S)-ASA] and pyruvate to 4-hydroxy-tetrahydrodipicolinate (HTPA).</text>
</comment>
<evidence type="ECO:0000313" key="16">
    <source>
        <dbReference type="EMBL" id="AGQ19014.1"/>
    </source>
</evidence>
<feature type="binding site" evidence="12 15">
    <location>
        <position position="47"/>
    </location>
    <ligand>
        <name>pyruvate</name>
        <dbReference type="ChEBI" id="CHEBI:15361"/>
    </ligand>
</feature>
<keyword evidence="8 12" id="KW-0457">Lysine biosynthesis</keyword>
<evidence type="ECO:0000256" key="1">
    <source>
        <dbReference type="ARBA" id="ARBA00003294"/>
    </source>
</evidence>
<gene>
    <name evidence="12" type="primary">dapA</name>
</gene>
<evidence type="ECO:0000256" key="11">
    <source>
        <dbReference type="ARBA" id="ARBA00047836"/>
    </source>
</evidence>
<dbReference type="PANTHER" id="PTHR12128:SF66">
    <property type="entry name" value="4-HYDROXY-2-OXOGLUTARATE ALDOLASE, MITOCHONDRIAL"/>
    <property type="match status" value="1"/>
</dbReference>
<organism evidence="16">
    <name type="scientific">Candidatus Actinomarina minuta</name>
    <dbReference type="NCBI Taxonomy" id="1389454"/>
    <lineage>
        <taxon>Bacteria</taxon>
        <taxon>Bacillati</taxon>
        <taxon>Actinomycetota</taxon>
        <taxon>Actinomycetes</taxon>
        <taxon>Candidatus Actinomarinidae</taxon>
        <taxon>Candidatus Actinomarinales</taxon>
        <taxon>Candidatus Actinomarineae</taxon>
        <taxon>Candidatus Actinomarinaceae</taxon>
        <taxon>Candidatus Actinomarina</taxon>
    </lineage>
</organism>
<dbReference type="InterPro" id="IPR002220">
    <property type="entry name" value="DapA-like"/>
</dbReference>
<evidence type="ECO:0000256" key="7">
    <source>
        <dbReference type="ARBA" id="ARBA00022915"/>
    </source>
</evidence>
<evidence type="ECO:0000256" key="6">
    <source>
        <dbReference type="ARBA" id="ARBA00022605"/>
    </source>
</evidence>
<evidence type="ECO:0000256" key="12">
    <source>
        <dbReference type="HAMAP-Rule" id="MF_00418"/>
    </source>
</evidence>
<evidence type="ECO:0000256" key="14">
    <source>
        <dbReference type="PIRSR" id="PIRSR001365-1"/>
    </source>
</evidence>
<dbReference type="PIRSF" id="PIRSF001365">
    <property type="entry name" value="DHDPS"/>
    <property type="match status" value="1"/>
</dbReference>
<comment type="catalytic activity">
    <reaction evidence="11 12">
        <text>L-aspartate 4-semialdehyde + pyruvate = (2S,4S)-4-hydroxy-2,3,4,5-tetrahydrodipicolinate + H2O + H(+)</text>
        <dbReference type="Rhea" id="RHEA:34171"/>
        <dbReference type="ChEBI" id="CHEBI:15361"/>
        <dbReference type="ChEBI" id="CHEBI:15377"/>
        <dbReference type="ChEBI" id="CHEBI:15378"/>
        <dbReference type="ChEBI" id="CHEBI:67139"/>
        <dbReference type="ChEBI" id="CHEBI:537519"/>
        <dbReference type="EC" id="4.3.3.7"/>
    </reaction>
</comment>
<evidence type="ECO:0000256" key="13">
    <source>
        <dbReference type="PIRNR" id="PIRNR001365"/>
    </source>
</evidence>
<dbReference type="GO" id="GO:0008840">
    <property type="term" value="F:4-hydroxy-tetrahydrodipicolinate synthase activity"/>
    <property type="evidence" value="ECO:0007669"/>
    <property type="project" value="UniProtKB-UniRule"/>
</dbReference>
<evidence type="ECO:0000256" key="8">
    <source>
        <dbReference type="ARBA" id="ARBA00023154"/>
    </source>
</evidence>
<dbReference type="InterPro" id="IPR005263">
    <property type="entry name" value="DapA"/>
</dbReference>
<dbReference type="EC" id="4.3.3.7" evidence="4 12"/>
<feature type="site" description="Part of a proton relay during catalysis" evidence="12">
    <location>
        <position position="46"/>
    </location>
</feature>
<dbReference type="Pfam" id="PF00701">
    <property type="entry name" value="DHDPS"/>
    <property type="match status" value="1"/>
</dbReference>
<reference evidence="16" key="1">
    <citation type="journal article" date="2013" name="Sci. Rep.">
        <title>Metagenomics uncovers a new group of low GC and ultra-small marine Actinobacteria.</title>
        <authorList>
            <person name="Ghai R."/>
            <person name="Mizuno C.M."/>
            <person name="Picazo A."/>
            <person name="Camacho A."/>
            <person name="Rodriguez-Valera F."/>
        </authorList>
    </citation>
    <scope>NUCLEOTIDE SEQUENCE</scope>
</reference>
<name>S5DJU0_9ACTN</name>
<dbReference type="Gene3D" id="3.20.20.70">
    <property type="entry name" value="Aldolase class I"/>
    <property type="match status" value="1"/>
</dbReference>
<evidence type="ECO:0000256" key="10">
    <source>
        <dbReference type="ARBA" id="ARBA00023270"/>
    </source>
</evidence>
<dbReference type="SMART" id="SM01130">
    <property type="entry name" value="DHDPS"/>
    <property type="match status" value="1"/>
</dbReference>
<dbReference type="CDD" id="cd00950">
    <property type="entry name" value="DHDPS"/>
    <property type="match status" value="1"/>
</dbReference>
<dbReference type="NCBIfam" id="TIGR00674">
    <property type="entry name" value="dapA"/>
    <property type="match status" value="1"/>
</dbReference>
<comment type="subunit">
    <text evidence="12">Homotetramer; dimer of dimers.</text>
</comment>
<comment type="subcellular location">
    <subcellularLocation>
        <location evidence="12">Cytoplasm</location>
    </subcellularLocation>
</comment>
<comment type="similarity">
    <text evidence="3 12 13">Belongs to the DapA family.</text>
</comment>
<evidence type="ECO:0000256" key="5">
    <source>
        <dbReference type="ARBA" id="ARBA00022490"/>
    </source>
</evidence>
<keyword evidence="10 12" id="KW-0704">Schiff base</keyword>
<proteinExistence type="inferred from homology"/>
<comment type="caution">
    <text evidence="12">Was originally thought to be a dihydrodipicolinate synthase (DHDPS), catalyzing the condensation of (S)-aspartate-beta-semialdehyde [(S)-ASA] and pyruvate to dihydrodipicolinate (DHDP). However, it was shown in E.coli that the product of the enzymatic reaction is not dihydrodipicolinate but in fact (4S)-4-hydroxy-2,3,4,5-tetrahydro-(2S)-dipicolinic acid (HTPA), and that the consecutive dehydration reaction leading to DHDP is not spontaneous but catalyzed by DapB.</text>
</comment>
<keyword evidence="7 12" id="KW-0220">Diaminopimelate biosynthesis</keyword>
<dbReference type="GO" id="GO:0009089">
    <property type="term" value="P:lysine biosynthetic process via diaminopimelate"/>
    <property type="evidence" value="ECO:0007669"/>
    <property type="project" value="UniProtKB-UniRule"/>
</dbReference>
<dbReference type="AlphaFoldDB" id="S5DJU0"/>
<comment type="pathway">
    <text evidence="2 12">Amino-acid biosynthesis; L-lysine biosynthesis via DAP pathway; (S)-tetrahydrodipicolinate from L-aspartate: step 3/4.</text>
</comment>
<evidence type="ECO:0000256" key="3">
    <source>
        <dbReference type="ARBA" id="ARBA00007592"/>
    </source>
</evidence>
<evidence type="ECO:0000256" key="2">
    <source>
        <dbReference type="ARBA" id="ARBA00005120"/>
    </source>
</evidence>
<keyword evidence="9 12" id="KW-0456">Lyase</keyword>
<accession>S5DJU0</accession>
<feature type="site" description="Part of a proton relay during catalysis" evidence="12">
    <location>
        <position position="109"/>
    </location>
</feature>
<feature type="binding site" evidence="12 15">
    <location>
        <position position="205"/>
    </location>
    <ligand>
        <name>pyruvate</name>
        <dbReference type="ChEBI" id="CHEBI:15361"/>
    </ligand>
</feature>
<dbReference type="SUPFAM" id="SSF51569">
    <property type="entry name" value="Aldolase"/>
    <property type="match status" value="1"/>
</dbReference>
<dbReference type="PANTHER" id="PTHR12128">
    <property type="entry name" value="DIHYDRODIPICOLINATE SYNTHASE"/>
    <property type="match status" value="1"/>
</dbReference>